<dbReference type="SUPFAM" id="SSF52091">
    <property type="entry name" value="SpoIIaa-like"/>
    <property type="match status" value="1"/>
</dbReference>
<reference evidence="8 9" key="1">
    <citation type="journal article" date="2011" name="Proc. Natl. Acad. Sci. U.S.A.">
        <title>Comparative genomics of xylose-fermenting fungi for enhanced biofuel production.</title>
        <authorList>
            <person name="Wohlbach D.J."/>
            <person name="Kuo A."/>
            <person name="Sato T.K."/>
            <person name="Potts K.M."/>
            <person name="Salamov A.A."/>
            <person name="LaButti K.M."/>
            <person name="Sun H."/>
            <person name="Clum A."/>
            <person name="Pangilinan J.L."/>
            <person name="Lindquist E.A."/>
            <person name="Lucas S."/>
            <person name="Lapidus A."/>
            <person name="Jin M."/>
            <person name="Gunawan C."/>
            <person name="Balan V."/>
            <person name="Dale B.E."/>
            <person name="Jeffries T.W."/>
            <person name="Zinkel R."/>
            <person name="Barry K.W."/>
            <person name="Grigoriev I.V."/>
            <person name="Gasch A.P."/>
        </authorList>
    </citation>
    <scope>NUCLEOTIDE SEQUENCE [LARGE SCALE GENOMIC DNA]</scope>
    <source>
        <strain evidence="9">NRRL Y-27907 / 11-Y1</strain>
    </source>
</reference>
<dbReference type="CDD" id="cd07042">
    <property type="entry name" value="STAS_SulP_like_sulfate_transporter"/>
    <property type="match status" value="1"/>
</dbReference>
<dbReference type="Pfam" id="PF01740">
    <property type="entry name" value="STAS"/>
    <property type="match status" value="1"/>
</dbReference>
<feature type="transmembrane region" description="Helical" evidence="6">
    <location>
        <begin position="491"/>
        <end position="509"/>
    </location>
</feature>
<name>G3APA2_SPAPN</name>
<evidence type="ECO:0000256" key="5">
    <source>
        <dbReference type="SAM" id="MobiDB-lite"/>
    </source>
</evidence>
<dbReference type="Proteomes" id="UP000000709">
    <property type="component" value="Unassembled WGS sequence"/>
</dbReference>
<dbReference type="Pfam" id="PF00916">
    <property type="entry name" value="Sulfate_transp"/>
    <property type="match status" value="1"/>
</dbReference>
<dbReference type="FunCoup" id="G3APA2">
    <property type="interactions" value="292"/>
</dbReference>
<accession>G3APA2</accession>
<dbReference type="PROSITE" id="PS50801">
    <property type="entry name" value="STAS"/>
    <property type="match status" value="1"/>
</dbReference>
<keyword evidence="2 6" id="KW-0812">Transmembrane</keyword>
<dbReference type="STRING" id="619300.G3APA2"/>
<feature type="transmembrane region" description="Helical" evidence="6">
    <location>
        <begin position="433"/>
        <end position="455"/>
    </location>
</feature>
<dbReference type="OMA" id="NKYLVAR"/>
<evidence type="ECO:0000313" key="9">
    <source>
        <dbReference type="Proteomes" id="UP000000709"/>
    </source>
</evidence>
<dbReference type="InParanoid" id="G3APA2"/>
<feature type="transmembrane region" description="Helical" evidence="6">
    <location>
        <begin position="159"/>
        <end position="181"/>
    </location>
</feature>
<keyword evidence="9" id="KW-1185">Reference proteome</keyword>
<dbReference type="HOGENOM" id="CLU_003182_10_1_1"/>
<evidence type="ECO:0000256" key="1">
    <source>
        <dbReference type="ARBA" id="ARBA00004141"/>
    </source>
</evidence>
<dbReference type="InterPro" id="IPR002645">
    <property type="entry name" value="STAS_dom"/>
</dbReference>
<feature type="domain" description="STAS" evidence="7">
    <location>
        <begin position="610"/>
        <end position="744"/>
    </location>
</feature>
<dbReference type="eggNOG" id="KOG0236">
    <property type="taxonomic scope" value="Eukaryota"/>
</dbReference>
<feature type="region of interest" description="Disordered" evidence="5">
    <location>
        <begin position="1"/>
        <end position="62"/>
    </location>
</feature>
<dbReference type="InterPro" id="IPR036513">
    <property type="entry name" value="STAS_dom_sf"/>
</dbReference>
<dbReference type="PANTHER" id="PTHR11814">
    <property type="entry name" value="SULFATE TRANSPORTER"/>
    <property type="match status" value="1"/>
</dbReference>
<dbReference type="RefSeq" id="XP_007375949.1">
    <property type="nucleotide sequence ID" value="XM_007375887.1"/>
</dbReference>
<dbReference type="AlphaFoldDB" id="G3APA2"/>
<feature type="transmembrane region" description="Helical" evidence="6">
    <location>
        <begin position="219"/>
        <end position="241"/>
    </location>
</feature>
<dbReference type="GeneID" id="18870147"/>
<keyword evidence="4 6" id="KW-0472">Membrane</keyword>
<evidence type="ECO:0000313" key="8">
    <source>
        <dbReference type="EMBL" id="EGW32673.1"/>
    </source>
</evidence>
<dbReference type="EMBL" id="GL996502">
    <property type="protein sequence ID" value="EGW32673.1"/>
    <property type="molecule type" value="Genomic_DNA"/>
</dbReference>
<sequence>MPASPPITSPKRGESARRVQSPSPSIRLISNRRVNQERSPLLERSHDSDYATTNTHHVPPHIPSYLQNEVLPKPDTSDVESFVYQPQPTGIEHRLEGQYMPTSTQKAENLAWSDILPYYLPCLSWMGKYNLSFFIGDLIGGLTLVFFQLPLSLSYATTLAHVPVVSGLYSLGISPLIYMIFGSVPQMIVGPEAPISLIVGQAVEPLLHHAKKEVDPMEYVAAITFLSGATLLGFGLGRFGFLDNVLSPSLLKGFIGSVGIVMNINALISCLGLEELMKEISNDPNEMDIHSPFDKMNFLVHNLGKSNGLSLCISLIGWSVIIAVRMFKKYSHNKTHSRFYKNVAYIPEILIVVAGSTILCEYFRWDLHHIEVIGKVKHDGEIHFYNPLSKWSLVKQFSTSGFLCAMLGFFESTTASKSLGTMFDLPISSNRELIALGSLNFVGSVFGALPSFGGYGRSKVNAMSAKTTMSGAIMGFFTLITVVFLLDYLYFVPVCMLSVVTSVIGISLIEEAPYELYFHWMSKGYNELITFTLTVLITLFFSMEGGIAVGLIYSLIRVIKNSTESRIQILGRYPNTNIFVDADIPTYSDMTHEHKSSINVFDDFNQTQLNQQVIEEVEGCLIVKIPEPLTFTNSSDLQSRLKRVEMYGSTRAHPASKRSRDESMTKYIIFDLNGMTEIDSSAAKILRELICRYRSRNIRTLFVRVANYPKVRQRLIDSGIADLLYEDLVDLRYFTMQDLALRYINSRGRNLQEFEEMSSSSEIETLMNCFELIENEEEPYFKHIRDSLKVIDCFEVSRSLLDRNV</sequence>
<dbReference type="InterPro" id="IPR011547">
    <property type="entry name" value="SLC26A/SulP_dom"/>
</dbReference>
<feature type="transmembrane region" description="Helical" evidence="6">
    <location>
        <begin position="308"/>
        <end position="327"/>
    </location>
</feature>
<evidence type="ECO:0000256" key="4">
    <source>
        <dbReference type="ARBA" id="ARBA00023136"/>
    </source>
</evidence>
<feature type="transmembrane region" description="Helical" evidence="6">
    <location>
        <begin position="529"/>
        <end position="556"/>
    </location>
</feature>
<dbReference type="Gene3D" id="3.30.750.24">
    <property type="entry name" value="STAS domain"/>
    <property type="match status" value="1"/>
</dbReference>
<gene>
    <name evidence="8" type="ORF">SPAPADRAFT_138757</name>
</gene>
<evidence type="ECO:0000256" key="6">
    <source>
        <dbReference type="SAM" id="Phobius"/>
    </source>
</evidence>
<feature type="compositionally biased region" description="Basic and acidic residues" evidence="5">
    <location>
        <begin position="34"/>
        <end position="49"/>
    </location>
</feature>
<dbReference type="GO" id="GO:0016020">
    <property type="term" value="C:membrane"/>
    <property type="evidence" value="ECO:0007669"/>
    <property type="project" value="UniProtKB-SubCell"/>
</dbReference>
<evidence type="ECO:0000256" key="3">
    <source>
        <dbReference type="ARBA" id="ARBA00022989"/>
    </source>
</evidence>
<dbReference type="OrthoDB" id="427213at2759"/>
<protein>
    <recommendedName>
        <fullName evidence="7">STAS domain-containing protein</fullName>
    </recommendedName>
</protein>
<comment type="subcellular location">
    <subcellularLocation>
        <location evidence="1">Membrane</location>
        <topology evidence="1">Multi-pass membrane protein</topology>
    </subcellularLocation>
</comment>
<keyword evidence="3 6" id="KW-1133">Transmembrane helix</keyword>
<feature type="transmembrane region" description="Helical" evidence="6">
    <location>
        <begin position="253"/>
        <end position="274"/>
    </location>
</feature>
<dbReference type="KEGG" id="spaa:SPAPADRAFT_138757"/>
<dbReference type="InterPro" id="IPR001902">
    <property type="entry name" value="SLC26A/SulP_fam"/>
</dbReference>
<feature type="transmembrane region" description="Helical" evidence="6">
    <location>
        <begin position="339"/>
        <end position="359"/>
    </location>
</feature>
<dbReference type="GO" id="GO:0055085">
    <property type="term" value="P:transmembrane transport"/>
    <property type="evidence" value="ECO:0007669"/>
    <property type="project" value="InterPro"/>
</dbReference>
<feature type="transmembrane region" description="Helical" evidence="6">
    <location>
        <begin position="129"/>
        <end position="147"/>
    </location>
</feature>
<proteinExistence type="predicted"/>
<evidence type="ECO:0000256" key="2">
    <source>
        <dbReference type="ARBA" id="ARBA00022692"/>
    </source>
</evidence>
<organism evidence="9">
    <name type="scientific">Spathaspora passalidarum (strain NRRL Y-27907 / 11-Y1)</name>
    <dbReference type="NCBI Taxonomy" id="619300"/>
    <lineage>
        <taxon>Eukaryota</taxon>
        <taxon>Fungi</taxon>
        <taxon>Dikarya</taxon>
        <taxon>Ascomycota</taxon>
        <taxon>Saccharomycotina</taxon>
        <taxon>Pichiomycetes</taxon>
        <taxon>Debaryomycetaceae</taxon>
        <taxon>Spathaspora</taxon>
    </lineage>
</organism>
<evidence type="ECO:0000259" key="7">
    <source>
        <dbReference type="PROSITE" id="PS50801"/>
    </source>
</evidence>